<feature type="compositionally biased region" description="Low complexity" evidence="1">
    <location>
        <begin position="93"/>
        <end position="110"/>
    </location>
</feature>
<feature type="region of interest" description="Disordered" evidence="1">
    <location>
        <begin position="88"/>
        <end position="110"/>
    </location>
</feature>
<protein>
    <submittedName>
        <fullName evidence="2">Uncharacterized protein</fullName>
    </submittedName>
</protein>
<proteinExistence type="predicted"/>
<feature type="compositionally biased region" description="Polar residues" evidence="1">
    <location>
        <begin position="242"/>
        <end position="251"/>
    </location>
</feature>
<dbReference type="AlphaFoldDB" id="A0A4Q9LKJ4"/>
<name>A0A4Q9LKJ4_9MICR</name>
<reference evidence="2 3" key="1">
    <citation type="submission" date="2017-12" db="EMBL/GenBank/DDBJ databases">
        <authorList>
            <person name="Pombert J.-F."/>
            <person name="Haag K.L."/>
            <person name="Ebert D."/>
        </authorList>
    </citation>
    <scope>NUCLEOTIDE SEQUENCE [LARGE SCALE GENOMIC DNA]</scope>
    <source>
        <strain evidence="2">BE-OM-2</strain>
    </source>
</reference>
<dbReference type="VEuPathDB" id="MicrosporidiaDB:CWI39_2339p0010"/>
<keyword evidence="3" id="KW-1185">Reference proteome</keyword>
<evidence type="ECO:0000313" key="3">
    <source>
        <dbReference type="Proteomes" id="UP000291404"/>
    </source>
</evidence>
<evidence type="ECO:0000313" key="2">
    <source>
        <dbReference type="EMBL" id="TBU08045.1"/>
    </source>
</evidence>
<dbReference type="Proteomes" id="UP000291404">
    <property type="component" value="Unassembled WGS sequence"/>
</dbReference>
<dbReference type="EMBL" id="PITI01000189">
    <property type="protein sequence ID" value="TBU08045.1"/>
    <property type="molecule type" value="Genomic_DNA"/>
</dbReference>
<evidence type="ECO:0000256" key="1">
    <source>
        <dbReference type="SAM" id="MobiDB-lite"/>
    </source>
</evidence>
<feature type="compositionally biased region" description="Basic and acidic residues" evidence="1">
    <location>
        <begin position="208"/>
        <end position="241"/>
    </location>
</feature>
<dbReference type="VEuPathDB" id="MicrosporidiaDB:CWI36_0189p0010"/>
<sequence>MLSDKDIEDLEEKFSDSFIFSKESKFKNSHINNNYDNDSFLFSKESKFKDSHVNNNYDNDSLQHFYDFSKIKTKGILQEKNIFKDKTAKKTNTHNTNTYNASNYNASNHNINSYKTDKYTHNETPRKTNNNVNNYKKYQENLNEEPISYKNINLHKNNNSEEKDSLIHTNTFTISKSIKEDINEGFNNKDYQSNDKNIVDQALNYKLNKENTNENHNSKSVKSKEQFRKYSNKENTNENHNSKSVKNNITDYKNTENLTKLQHELDNLKDTHKRMLQIKSKLLYLIDIEVQKVKKSIIFKKNEEIKSIINKYQSIILEKDSIINNLKLQANDKIDINNRDDKDELELYKRKVEKYKDAYIKYFEQNDVRKVEKYKDAYIKLKEKYRRDILKKMM</sequence>
<accession>A0A4Q9LKJ4</accession>
<comment type="caution">
    <text evidence="2">The sequence shown here is derived from an EMBL/GenBank/DDBJ whole genome shotgun (WGS) entry which is preliminary data.</text>
</comment>
<organism evidence="2 3">
    <name type="scientific">Hamiltosporidium magnivora</name>
    <dbReference type="NCBI Taxonomy" id="148818"/>
    <lineage>
        <taxon>Eukaryota</taxon>
        <taxon>Fungi</taxon>
        <taxon>Fungi incertae sedis</taxon>
        <taxon>Microsporidia</taxon>
        <taxon>Dubosqiidae</taxon>
        <taxon>Hamiltosporidium</taxon>
    </lineage>
</organism>
<gene>
    <name evidence="2" type="ORF">CWI36_0189p0010</name>
</gene>
<feature type="region of interest" description="Disordered" evidence="1">
    <location>
        <begin position="208"/>
        <end position="251"/>
    </location>
</feature>